<feature type="non-terminal residue" evidence="3">
    <location>
        <position position="205"/>
    </location>
</feature>
<evidence type="ECO:0000256" key="1">
    <source>
        <dbReference type="SAM" id="MobiDB-lite"/>
    </source>
</evidence>
<dbReference type="RefSeq" id="XP_029223156.1">
    <property type="nucleotide sequence ID" value="XM_029376734.1"/>
</dbReference>
<reference evidence="3 4" key="1">
    <citation type="journal article" date="2018" name="BMC Genomics">
        <title>Genomic comparison of Trypanosoma conorhini and Trypanosoma rangeli to Trypanosoma cruzi strains of high and low virulence.</title>
        <authorList>
            <person name="Bradwell K.R."/>
            <person name="Koparde V.N."/>
            <person name="Matveyev A.V."/>
            <person name="Serrano M.G."/>
            <person name="Alves J.M."/>
            <person name="Parikh H."/>
            <person name="Huang B."/>
            <person name="Lee V."/>
            <person name="Espinosa-Alvarez O."/>
            <person name="Ortiz P.A."/>
            <person name="Costa-Martins A.G."/>
            <person name="Teixeira M.M."/>
            <person name="Buck G.A."/>
        </authorList>
    </citation>
    <scope>NUCLEOTIDE SEQUENCE [LARGE SCALE GENOMIC DNA]</scope>
    <source>
        <strain evidence="3 4">025E</strain>
    </source>
</reference>
<evidence type="ECO:0000256" key="2">
    <source>
        <dbReference type="SAM" id="SignalP"/>
    </source>
</evidence>
<name>A0A422MRF8_9TRYP</name>
<dbReference type="GeneID" id="40323543"/>
<evidence type="ECO:0008006" key="5">
    <source>
        <dbReference type="Google" id="ProtNLM"/>
    </source>
</evidence>
<sequence length="205" mass="21894">MAKYCHLALLLFLICQTSELAFAVASPKERTTLFSGNDIASWMKPSAGSATHRFHAPFLFGVEGGIVATAAALYNGSENNNKLFLLSKFSTDGSQVWNNNTGSEVTTDEEGSGEEAAATGPQFPLRVIALVEGHGENVAGTPSGTFGYVTMIERGEDPSEGLQTLPMLRNSSIAYEVAGESLRRYRASASAAIVTETHRLVVPFE</sequence>
<feature type="chain" id="PRO_5019389008" description="Trans-sialidase" evidence="2">
    <location>
        <begin position="24"/>
        <end position="205"/>
    </location>
</feature>
<comment type="caution">
    <text evidence="3">The sequence shown here is derived from an EMBL/GenBank/DDBJ whole genome shotgun (WGS) entry which is preliminary data.</text>
</comment>
<evidence type="ECO:0000313" key="3">
    <source>
        <dbReference type="EMBL" id="RNE95787.1"/>
    </source>
</evidence>
<dbReference type="SUPFAM" id="SSF50939">
    <property type="entry name" value="Sialidases"/>
    <property type="match status" value="1"/>
</dbReference>
<feature type="signal peptide" evidence="2">
    <location>
        <begin position="1"/>
        <end position="23"/>
    </location>
</feature>
<proteinExistence type="predicted"/>
<evidence type="ECO:0000313" key="4">
    <source>
        <dbReference type="Proteomes" id="UP000284403"/>
    </source>
</evidence>
<keyword evidence="4" id="KW-1185">Reference proteome</keyword>
<keyword evidence="2" id="KW-0732">Signal</keyword>
<dbReference type="EMBL" id="MKKU01001370">
    <property type="protein sequence ID" value="RNE95787.1"/>
    <property type="molecule type" value="Genomic_DNA"/>
</dbReference>
<protein>
    <recommendedName>
        <fullName evidence="5">Trans-sialidase</fullName>
    </recommendedName>
</protein>
<dbReference type="Proteomes" id="UP000284403">
    <property type="component" value="Unassembled WGS sequence"/>
</dbReference>
<accession>A0A422MRF8</accession>
<dbReference type="Gene3D" id="2.120.10.10">
    <property type="match status" value="1"/>
</dbReference>
<feature type="region of interest" description="Disordered" evidence="1">
    <location>
        <begin position="97"/>
        <end position="118"/>
    </location>
</feature>
<gene>
    <name evidence="3" type="ORF">Tco025E_09932</name>
</gene>
<dbReference type="AlphaFoldDB" id="A0A422MRF8"/>
<dbReference type="InterPro" id="IPR036278">
    <property type="entry name" value="Sialidase_sf"/>
</dbReference>
<organism evidence="3 4">
    <name type="scientific">Trypanosoma conorhini</name>
    <dbReference type="NCBI Taxonomy" id="83891"/>
    <lineage>
        <taxon>Eukaryota</taxon>
        <taxon>Discoba</taxon>
        <taxon>Euglenozoa</taxon>
        <taxon>Kinetoplastea</taxon>
        <taxon>Metakinetoplastina</taxon>
        <taxon>Trypanosomatida</taxon>
        <taxon>Trypanosomatidae</taxon>
        <taxon>Trypanosoma</taxon>
    </lineage>
</organism>